<dbReference type="GO" id="GO:0016787">
    <property type="term" value="F:hydrolase activity"/>
    <property type="evidence" value="ECO:0007669"/>
    <property type="project" value="UniProtKB-KW"/>
</dbReference>
<sequence length="443" mass="48941">MNPQNRYHRRRWWRGLTGSAILVVGCFASFSYIFGGGSWNALSHLEASQLSTITTTELFGTAVYENPAASFTMSSQTPSAWQDVTSFEQPLSMLQGELLPVAYDSPGSTQQQSNLFQSVQQFGQKSQRTVMGWIPYTSSAETIKLIAANQGLTVASPQWISVKSGDGSINNQIEPSVVSYAHQHHVKIWALVDNQFNASLSNQVLTNVTARTRLVKNLTEVAVNNHLDGLNIDFENLRSSDQQAFTTFIKELHTALAGKHIVLSVDITPDIQFLKDDAAYFHAALAGYADYVVLMAYDEHWSTDQIPGPVADIPWVTTSVQDLLDTGVPSDKLILGVPFYARFWHVHQDGSVNSIAVPLAQVQSILQQHQATSSWNSKLGVAYARYPRADGYEEVWFSTQQTLNSELQLVQNDNLAGVSIWSLGLSDPNTWSSVIHGITQMLS</sequence>
<keyword evidence="1" id="KW-1133">Transmembrane helix</keyword>
<keyword evidence="1" id="KW-0812">Transmembrane</keyword>
<evidence type="ECO:0000259" key="2">
    <source>
        <dbReference type="PROSITE" id="PS51910"/>
    </source>
</evidence>
<dbReference type="KEGG" id="afx:JZ786_14790"/>
<organism evidence="3 4">
    <name type="scientific">Alicyclobacillus mengziensis</name>
    <dbReference type="NCBI Taxonomy" id="2931921"/>
    <lineage>
        <taxon>Bacteria</taxon>
        <taxon>Bacillati</taxon>
        <taxon>Bacillota</taxon>
        <taxon>Bacilli</taxon>
        <taxon>Bacillales</taxon>
        <taxon>Alicyclobacillaceae</taxon>
        <taxon>Alicyclobacillus</taxon>
    </lineage>
</organism>
<dbReference type="SUPFAM" id="SSF51445">
    <property type="entry name" value="(Trans)glycosidases"/>
    <property type="match status" value="1"/>
</dbReference>
<feature type="domain" description="GH18" evidence="2">
    <location>
        <begin position="116"/>
        <end position="443"/>
    </location>
</feature>
<dbReference type="SMART" id="SM00636">
    <property type="entry name" value="Glyco_18"/>
    <property type="match status" value="1"/>
</dbReference>
<evidence type="ECO:0000256" key="1">
    <source>
        <dbReference type="SAM" id="Phobius"/>
    </source>
</evidence>
<dbReference type="Pfam" id="PF00704">
    <property type="entry name" value="Glyco_hydro_18"/>
    <property type="match status" value="1"/>
</dbReference>
<dbReference type="InterPro" id="IPR011583">
    <property type="entry name" value="Chitinase_II/V-like_cat"/>
</dbReference>
<name>A0A9X7VVU9_9BACL</name>
<dbReference type="PROSITE" id="PS51910">
    <property type="entry name" value="GH18_2"/>
    <property type="match status" value="1"/>
</dbReference>
<keyword evidence="1" id="KW-0472">Membrane</keyword>
<dbReference type="EMBL" id="CP071182">
    <property type="protein sequence ID" value="QSO45805.1"/>
    <property type="molecule type" value="Genomic_DNA"/>
</dbReference>
<keyword evidence="3" id="KW-0378">Hydrolase</keyword>
<reference evidence="3 4" key="1">
    <citation type="submission" date="2021-02" db="EMBL/GenBank/DDBJ databases">
        <title>Alicyclobacillus curvatus sp. nov. and Alicyclobacillus mengziensis sp. nov., two acidophilic bacteria isolated from acid mine drainage.</title>
        <authorList>
            <person name="Huang Y."/>
        </authorList>
    </citation>
    <scope>NUCLEOTIDE SEQUENCE [LARGE SCALE GENOMIC DNA]</scope>
    <source>
        <strain evidence="3 4">S30H14</strain>
    </source>
</reference>
<dbReference type="InterPro" id="IPR017853">
    <property type="entry name" value="GH"/>
</dbReference>
<dbReference type="GO" id="GO:0008061">
    <property type="term" value="F:chitin binding"/>
    <property type="evidence" value="ECO:0007669"/>
    <property type="project" value="InterPro"/>
</dbReference>
<dbReference type="PANTHER" id="PTHR46066:SF2">
    <property type="entry name" value="CHITINASE DOMAIN-CONTAINING PROTEIN 1"/>
    <property type="match status" value="1"/>
</dbReference>
<dbReference type="InterPro" id="IPR001223">
    <property type="entry name" value="Glyco_hydro18_cat"/>
</dbReference>
<evidence type="ECO:0000313" key="3">
    <source>
        <dbReference type="EMBL" id="QSO45805.1"/>
    </source>
</evidence>
<evidence type="ECO:0000313" key="4">
    <source>
        <dbReference type="Proteomes" id="UP000663505"/>
    </source>
</evidence>
<feature type="transmembrane region" description="Helical" evidence="1">
    <location>
        <begin position="12"/>
        <end position="34"/>
    </location>
</feature>
<proteinExistence type="predicted"/>
<dbReference type="GO" id="GO:0005975">
    <property type="term" value="P:carbohydrate metabolic process"/>
    <property type="evidence" value="ECO:0007669"/>
    <property type="project" value="InterPro"/>
</dbReference>
<accession>A0A9X7VVU9</accession>
<dbReference type="PROSITE" id="PS51257">
    <property type="entry name" value="PROKAR_LIPOPROTEIN"/>
    <property type="match status" value="1"/>
</dbReference>
<protein>
    <submittedName>
        <fullName evidence="3">Glycoside hydrolase</fullName>
    </submittedName>
</protein>
<gene>
    <name evidence="3" type="ORF">JZ786_14790</name>
</gene>
<dbReference type="PANTHER" id="PTHR46066">
    <property type="entry name" value="CHITINASE DOMAIN-CONTAINING PROTEIN 1 FAMILY MEMBER"/>
    <property type="match status" value="1"/>
</dbReference>
<dbReference type="AlphaFoldDB" id="A0A9X7VVU9"/>
<dbReference type="Gene3D" id="3.10.50.10">
    <property type="match status" value="1"/>
</dbReference>
<keyword evidence="4" id="KW-1185">Reference proteome</keyword>
<dbReference type="InterPro" id="IPR029070">
    <property type="entry name" value="Chitinase_insertion_sf"/>
</dbReference>
<dbReference type="Proteomes" id="UP000663505">
    <property type="component" value="Chromosome"/>
</dbReference>
<dbReference type="Gene3D" id="3.20.20.80">
    <property type="entry name" value="Glycosidases"/>
    <property type="match status" value="1"/>
</dbReference>
<dbReference type="RefSeq" id="WP_206655178.1">
    <property type="nucleotide sequence ID" value="NZ_CP071182.1"/>
</dbReference>